<name>A0A9N9L2X3_9HELO</name>
<comment type="subcellular location">
    <subcellularLocation>
        <location evidence="6">Nucleus outer membrane</location>
        <topology evidence="6">Single-pass membrane protein</topology>
    </subcellularLocation>
</comment>
<dbReference type="PANTHER" id="PTHR12265:SF30">
    <property type="entry name" value="TRANSMEMBRANE PROTEIN 53"/>
    <property type="match status" value="1"/>
</dbReference>
<evidence type="ECO:0000256" key="4">
    <source>
        <dbReference type="ARBA" id="ARBA00023136"/>
    </source>
</evidence>
<evidence type="ECO:0008006" key="9">
    <source>
        <dbReference type="Google" id="ProtNLM"/>
    </source>
</evidence>
<evidence type="ECO:0000256" key="5">
    <source>
        <dbReference type="ARBA" id="ARBA00023242"/>
    </source>
</evidence>
<protein>
    <recommendedName>
        <fullName evidence="9">Indole-diterpene biosynthesis protein PaxU</fullName>
    </recommendedName>
</protein>
<dbReference type="PANTHER" id="PTHR12265">
    <property type="entry name" value="TRANSMEMBRANE PROTEIN 53"/>
    <property type="match status" value="1"/>
</dbReference>
<dbReference type="AlphaFoldDB" id="A0A9N9L2X3"/>
<evidence type="ECO:0000256" key="2">
    <source>
        <dbReference type="ARBA" id="ARBA00022692"/>
    </source>
</evidence>
<organism evidence="7 8">
    <name type="scientific">Hymenoscyphus fraxineus</name>
    <dbReference type="NCBI Taxonomy" id="746836"/>
    <lineage>
        <taxon>Eukaryota</taxon>
        <taxon>Fungi</taxon>
        <taxon>Dikarya</taxon>
        <taxon>Ascomycota</taxon>
        <taxon>Pezizomycotina</taxon>
        <taxon>Leotiomycetes</taxon>
        <taxon>Helotiales</taxon>
        <taxon>Helotiaceae</taxon>
        <taxon>Hymenoscyphus</taxon>
    </lineage>
</organism>
<dbReference type="Proteomes" id="UP000696280">
    <property type="component" value="Unassembled WGS sequence"/>
</dbReference>
<keyword evidence="5" id="KW-0539">Nucleus</keyword>
<dbReference type="InterPro" id="IPR008547">
    <property type="entry name" value="DUF829_TMEM53"/>
</dbReference>
<proteinExistence type="inferred from homology"/>
<comment type="similarity">
    <text evidence="1">Belongs to the TMEM53 family.</text>
</comment>
<evidence type="ECO:0000256" key="3">
    <source>
        <dbReference type="ARBA" id="ARBA00022989"/>
    </source>
</evidence>
<gene>
    <name evidence="7" type="ORF">HYFRA_00012588</name>
</gene>
<evidence type="ECO:0000313" key="7">
    <source>
        <dbReference type="EMBL" id="CAG8959230.1"/>
    </source>
</evidence>
<keyword evidence="4" id="KW-0472">Membrane</keyword>
<dbReference type="OrthoDB" id="77878at2759"/>
<evidence type="ECO:0000256" key="6">
    <source>
        <dbReference type="ARBA" id="ARBA00034303"/>
    </source>
</evidence>
<dbReference type="SUPFAM" id="SSF53474">
    <property type="entry name" value="alpha/beta-Hydrolases"/>
    <property type="match status" value="1"/>
</dbReference>
<comment type="caution">
    <text evidence="7">The sequence shown here is derived from an EMBL/GenBank/DDBJ whole genome shotgun (WGS) entry which is preliminary data.</text>
</comment>
<evidence type="ECO:0000256" key="1">
    <source>
        <dbReference type="ARBA" id="ARBA00007387"/>
    </source>
</evidence>
<dbReference type="InterPro" id="IPR029058">
    <property type="entry name" value="AB_hydrolase_fold"/>
</dbReference>
<keyword evidence="3" id="KW-1133">Transmembrane helix</keyword>
<dbReference type="GO" id="GO:0005640">
    <property type="term" value="C:nuclear outer membrane"/>
    <property type="evidence" value="ECO:0007669"/>
    <property type="project" value="UniProtKB-SubCell"/>
</dbReference>
<sequence>MSRPTALDHFTQLNHAVYLHQPANTRPPTSQDPDLILLLGWMDALPRHLSKYAAAYENLYPSSRILIVTTSALDISIYSRAANWKRVEPALEVLYSLDADGAKILMHLFSNGGAFTGMLLANGYREKMGKVLPVCGMVLDSSPGRTRHEATIRAFSLGMPKNVVLRTIGVFLLRVFLVCWRVNDILRRQPNLIDQVRVELNDPAVFEAGAKRLYVYSVNDDMVEWRDVEEHIKEAKERGYGVEVGRFEGSGHVAHMLFDSERYWGAVERLWGRTLE</sequence>
<evidence type="ECO:0000313" key="8">
    <source>
        <dbReference type="Proteomes" id="UP000696280"/>
    </source>
</evidence>
<keyword evidence="2" id="KW-0812">Transmembrane</keyword>
<dbReference type="Pfam" id="PF05705">
    <property type="entry name" value="DUF829"/>
    <property type="match status" value="1"/>
</dbReference>
<reference evidence="7" key="1">
    <citation type="submission" date="2021-07" db="EMBL/GenBank/DDBJ databases">
        <authorList>
            <person name="Durling M."/>
        </authorList>
    </citation>
    <scope>NUCLEOTIDE SEQUENCE</scope>
</reference>
<accession>A0A9N9L2X3</accession>
<keyword evidence="8" id="KW-1185">Reference proteome</keyword>
<dbReference type="EMBL" id="CAJVRL010000090">
    <property type="protein sequence ID" value="CAG8959230.1"/>
    <property type="molecule type" value="Genomic_DNA"/>
</dbReference>